<dbReference type="InterPro" id="IPR015424">
    <property type="entry name" value="PyrdxlP-dep_Trfase"/>
</dbReference>
<dbReference type="AlphaFoldDB" id="A0A125TZE9"/>
<evidence type="ECO:0000256" key="1">
    <source>
        <dbReference type="ARBA" id="ARBA00001933"/>
    </source>
</evidence>
<dbReference type="Pfam" id="PF01212">
    <property type="entry name" value="Beta_elim_lyase"/>
    <property type="match status" value="1"/>
</dbReference>
<keyword evidence="4" id="KW-0663">Pyridoxal phosphate</keyword>
<dbReference type="GO" id="GO:0005829">
    <property type="term" value="C:cytosol"/>
    <property type="evidence" value="ECO:0007669"/>
    <property type="project" value="TreeGrafter"/>
</dbReference>
<accession>A0A125TZE9</accession>
<comment type="subunit">
    <text evidence="3">Homotetramer.</text>
</comment>
<dbReference type="Gene3D" id="3.40.640.10">
    <property type="entry name" value="Type I PLP-dependent aspartate aminotransferase-like (Major domain)"/>
    <property type="match status" value="1"/>
</dbReference>
<keyword evidence="6" id="KW-0456">Lyase</keyword>
<evidence type="ECO:0000256" key="3">
    <source>
        <dbReference type="ARBA" id="ARBA00011881"/>
    </source>
</evidence>
<reference evidence="6 7" key="1">
    <citation type="journal article" date="2014" name="Genome Announc.">
        <title>Draft Genome Sequence of Lysobacter capsici AZ78, a Bacterium Antagonistic to Plant-Pathogenic Oomycetes.</title>
        <authorList>
            <person name="Puopolo G."/>
            <person name="Sonego P."/>
            <person name="Engelen K."/>
            <person name="Pertot I."/>
        </authorList>
    </citation>
    <scope>NUCLEOTIDE SEQUENCE [LARGE SCALE GENOMIC DNA]</scope>
    <source>
        <strain evidence="6 7">AZ78</strain>
    </source>
</reference>
<gene>
    <name evidence="6" type="ORF">AZ78_5166</name>
</gene>
<comment type="cofactor">
    <cofactor evidence="1">
        <name>pyridoxal 5'-phosphate</name>
        <dbReference type="ChEBI" id="CHEBI:597326"/>
    </cofactor>
</comment>
<evidence type="ECO:0000313" key="6">
    <source>
        <dbReference type="EMBL" id="KWS02033.1"/>
    </source>
</evidence>
<dbReference type="GO" id="GO:0006567">
    <property type="term" value="P:L-threonine catabolic process"/>
    <property type="evidence" value="ECO:0007669"/>
    <property type="project" value="TreeGrafter"/>
</dbReference>
<comment type="caution">
    <text evidence="6">The sequence shown here is derived from an EMBL/GenBank/DDBJ whole genome shotgun (WGS) entry which is preliminary data.</text>
</comment>
<evidence type="ECO:0000256" key="2">
    <source>
        <dbReference type="ARBA" id="ARBA00006966"/>
    </source>
</evidence>
<evidence type="ECO:0000259" key="5">
    <source>
        <dbReference type="Pfam" id="PF01212"/>
    </source>
</evidence>
<protein>
    <submittedName>
        <fullName evidence="6">Low-specificity L-threonine aldolase</fullName>
        <ecNumber evidence="6">4.1.2.5</ecNumber>
    </submittedName>
</protein>
<name>A0A125TZE9_9GAMM</name>
<feature type="domain" description="Aromatic amino acid beta-eliminating lyase/threonine aldolase" evidence="5">
    <location>
        <begin position="64"/>
        <end position="315"/>
    </location>
</feature>
<organism evidence="6 7">
    <name type="scientific">Lysobacter capsici AZ78</name>
    <dbReference type="NCBI Taxonomy" id="1444315"/>
    <lineage>
        <taxon>Bacteria</taxon>
        <taxon>Pseudomonadati</taxon>
        <taxon>Pseudomonadota</taxon>
        <taxon>Gammaproteobacteria</taxon>
        <taxon>Lysobacterales</taxon>
        <taxon>Lysobacteraceae</taxon>
        <taxon>Lysobacter</taxon>
    </lineage>
</organism>
<dbReference type="GO" id="GO:0006545">
    <property type="term" value="P:glycine biosynthetic process"/>
    <property type="evidence" value="ECO:0007669"/>
    <property type="project" value="TreeGrafter"/>
</dbReference>
<dbReference type="GO" id="GO:0008732">
    <property type="term" value="F:L-allo-threonine aldolase activity"/>
    <property type="evidence" value="ECO:0007669"/>
    <property type="project" value="TreeGrafter"/>
</dbReference>
<dbReference type="SUPFAM" id="SSF53383">
    <property type="entry name" value="PLP-dependent transferases"/>
    <property type="match status" value="1"/>
</dbReference>
<dbReference type="PANTHER" id="PTHR48097">
    <property type="entry name" value="L-THREONINE ALDOLASE-RELATED"/>
    <property type="match status" value="1"/>
</dbReference>
<dbReference type="InterPro" id="IPR001597">
    <property type="entry name" value="ArAA_b-elim_lyase/Thr_aldolase"/>
</dbReference>
<dbReference type="EMBL" id="JAJA02000003">
    <property type="protein sequence ID" value="KWS02033.1"/>
    <property type="molecule type" value="Genomic_DNA"/>
</dbReference>
<keyword evidence="7" id="KW-1185">Reference proteome</keyword>
<dbReference type="PANTHER" id="PTHR48097:SF9">
    <property type="entry name" value="L-THREONINE ALDOLASE"/>
    <property type="match status" value="1"/>
</dbReference>
<proteinExistence type="inferred from homology"/>
<dbReference type="OrthoDB" id="9774495at2"/>
<evidence type="ECO:0000313" key="7">
    <source>
        <dbReference type="Proteomes" id="UP000023435"/>
    </source>
</evidence>
<dbReference type="InterPro" id="IPR015421">
    <property type="entry name" value="PyrdxlP-dep_Trfase_major"/>
</dbReference>
<comment type="similarity">
    <text evidence="2">Belongs to the threonine aldolase family.</text>
</comment>
<dbReference type="RefSeq" id="WP_160329689.1">
    <property type="nucleotide sequence ID" value="NZ_JAJA02000003.1"/>
</dbReference>
<dbReference type="EC" id="4.1.2.5" evidence="6"/>
<evidence type="ECO:0000256" key="4">
    <source>
        <dbReference type="ARBA" id="ARBA00022898"/>
    </source>
</evidence>
<sequence>MDRRGFFALGGWAAAMPMLAHLGPAQARADAPRAGSRRVDFTSDGLGLDPGEYASLLHDTVASGAVGADYYSNGGIVAELERSFAQMLGKQAAIFLPTGTLANQIAIRKLAGNDRRVLVQAESHLYNDSGDCAEVLSGLNLIPLAPGRASFELSQVRDWVERSAGGRVAMKVGAISIENPVRRMDHRMFEFAELERISAYAREQGIRLHLDGARLFNLPLHSGKSVREHAALFDTVYVSLWKHFNAASGAILAGDAAFIDGLYHTRRMFGGSLPQAWPEVALVPRYAPGFEADYANAWRVAEQLIALLQADPRFTAQRIADGTCRFVLKVAGVQPTVLAERAAKRGVILPRAHPGSGDMPMQVNPTLLRVPAAQLARWLIEAANG</sequence>
<dbReference type="Proteomes" id="UP000023435">
    <property type="component" value="Unassembled WGS sequence"/>
</dbReference>